<dbReference type="RefSeq" id="WP_127189611.1">
    <property type="nucleotide sequence ID" value="NZ_RZNJ01000006.1"/>
</dbReference>
<dbReference type="Pfam" id="PF06240">
    <property type="entry name" value="COXG"/>
    <property type="match status" value="1"/>
</dbReference>
<sequence>MNIAGEHVIPAAPEAVWAALNDPEVLAACIPGCQSLEMQSPTAMSAVVVTKIGPIKATFKGAVTLSDLDPPRSYRIAGEGQGGIAGFAKGGANVALTPEGGATRLSYTVDAVVGGKLAQLGGRLIESTAKKLSGQFFEALVAHFDPETAVRASAHQ</sequence>
<evidence type="ECO:0000313" key="2">
    <source>
        <dbReference type="Proteomes" id="UP000281547"/>
    </source>
</evidence>
<dbReference type="InterPro" id="IPR010419">
    <property type="entry name" value="CO_DH_gsu"/>
</dbReference>
<dbReference type="CDD" id="cd05018">
    <property type="entry name" value="CoxG"/>
    <property type="match status" value="1"/>
</dbReference>
<protein>
    <submittedName>
        <fullName evidence="1">Carbon monoxide dehydrogenase</fullName>
    </submittedName>
</protein>
<dbReference type="InterPro" id="IPR023393">
    <property type="entry name" value="START-like_dom_sf"/>
</dbReference>
<dbReference type="PANTHER" id="PTHR38588:SF1">
    <property type="entry name" value="BLL0334 PROTEIN"/>
    <property type="match status" value="1"/>
</dbReference>
<dbReference type="AlphaFoldDB" id="A0A433X494"/>
<keyword evidence="2" id="KW-1185">Reference proteome</keyword>
<dbReference type="PANTHER" id="PTHR38588">
    <property type="entry name" value="BLL0334 PROTEIN"/>
    <property type="match status" value="1"/>
</dbReference>
<accession>A0A433X494</accession>
<dbReference type="Proteomes" id="UP000281547">
    <property type="component" value="Unassembled WGS sequence"/>
</dbReference>
<proteinExistence type="predicted"/>
<reference evidence="1 2" key="1">
    <citation type="journal article" date="2016" name="Int. J. Syst. Evol. Microbiol.">
        <title>Arsenicitalea aurantiaca gen. nov., sp. nov., a new member of the family Hyphomicrobiaceae, isolated from high-arsenic sediment.</title>
        <authorList>
            <person name="Mu Y."/>
            <person name="Zhou L."/>
            <person name="Zeng X.C."/>
            <person name="Liu L."/>
            <person name="Pan Y."/>
            <person name="Chen X."/>
            <person name="Wang J."/>
            <person name="Li S."/>
            <person name="Li W.J."/>
            <person name="Wang Y."/>
        </authorList>
    </citation>
    <scope>NUCLEOTIDE SEQUENCE [LARGE SCALE GENOMIC DNA]</scope>
    <source>
        <strain evidence="1 2">42-50</strain>
    </source>
</reference>
<comment type="caution">
    <text evidence="1">The sequence shown here is derived from an EMBL/GenBank/DDBJ whole genome shotgun (WGS) entry which is preliminary data.</text>
</comment>
<evidence type="ECO:0000313" key="1">
    <source>
        <dbReference type="EMBL" id="RUT28887.1"/>
    </source>
</evidence>
<dbReference type="Gene3D" id="3.30.530.20">
    <property type="match status" value="1"/>
</dbReference>
<dbReference type="SUPFAM" id="SSF55961">
    <property type="entry name" value="Bet v1-like"/>
    <property type="match status" value="1"/>
</dbReference>
<organism evidence="1 2">
    <name type="scientific">Arsenicitalea aurantiaca</name>
    <dbReference type="NCBI Taxonomy" id="1783274"/>
    <lineage>
        <taxon>Bacteria</taxon>
        <taxon>Pseudomonadati</taxon>
        <taxon>Pseudomonadota</taxon>
        <taxon>Alphaproteobacteria</taxon>
        <taxon>Hyphomicrobiales</taxon>
        <taxon>Devosiaceae</taxon>
        <taxon>Arsenicitalea</taxon>
    </lineage>
</organism>
<dbReference type="EMBL" id="RZNJ01000006">
    <property type="protein sequence ID" value="RUT28887.1"/>
    <property type="molecule type" value="Genomic_DNA"/>
</dbReference>
<name>A0A433X494_9HYPH</name>
<dbReference type="OrthoDB" id="9787428at2"/>
<gene>
    <name evidence="1" type="ORF">EMQ25_16000</name>
</gene>